<organism evidence="2 3">
    <name type="scientific">Hymenobacter fodinae</name>
    <dbReference type="NCBI Taxonomy" id="2510796"/>
    <lineage>
        <taxon>Bacteria</taxon>
        <taxon>Pseudomonadati</taxon>
        <taxon>Bacteroidota</taxon>
        <taxon>Cytophagia</taxon>
        <taxon>Cytophagales</taxon>
        <taxon>Hymenobacteraceae</taxon>
        <taxon>Hymenobacter</taxon>
    </lineage>
</organism>
<evidence type="ECO:0000313" key="2">
    <source>
        <dbReference type="EMBL" id="TGE04768.1"/>
    </source>
</evidence>
<dbReference type="Pfam" id="PF18962">
    <property type="entry name" value="Por_Secre_tail"/>
    <property type="match status" value="1"/>
</dbReference>
<evidence type="ECO:0000259" key="1">
    <source>
        <dbReference type="Pfam" id="PF18962"/>
    </source>
</evidence>
<name>A0A4Z0P3J3_9BACT</name>
<reference evidence="2 3" key="1">
    <citation type="submission" date="2019-04" db="EMBL/GenBank/DDBJ databases">
        <authorList>
            <person name="Feng G."/>
            <person name="Zhang J."/>
            <person name="Zhu H."/>
        </authorList>
    </citation>
    <scope>NUCLEOTIDE SEQUENCE [LARGE SCALE GENOMIC DNA]</scope>
    <source>
        <strain evidence="2 3">92R-1</strain>
    </source>
</reference>
<dbReference type="OrthoDB" id="881767at2"/>
<proteinExistence type="predicted"/>
<dbReference type="RefSeq" id="WP_135436225.1">
    <property type="nucleotide sequence ID" value="NZ_SRLA01000005.1"/>
</dbReference>
<dbReference type="AlphaFoldDB" id="A0A4Z0P3J3"/>
<sequence>MTTPYSQDMNYAVDDIRLVPAAQEPLACAEPQAEGPYFLCTNSAETKYFNVLNPQNNVTYNWKVYNLNGTLRMSGTGASWGVRGSQFVAGTYLFRVTATYPWGCTSGYLEIEYDIIYCDEGARTASTLSAYPNPATDELILPQDATDATLVNSKGKSLLQQSSGQSRLDVRNLPDGLYELRWKQKDAAKSQRIQIKH</sequence>
<dbReference type="NCBIfam" id="TIGR04183">
    <property type="entry name" value="Por_Secre_tail"/>
    <property type="match status" value="1"/>
</dbReference>
<keyword evidence="3" id="KW-1185">Reference proteome</keyword>
<dbReference type="Proteomes" id="UP000298337">
    <property type="component" value="Unassembled WGS sequence"/>
</dbReference>
<accession>A0A4Z0P3J3</accession>
<dbReference type="EMBL" id="SRLA01000005">
    <property type="protein sequence ID" value="TGE04768.1"/>
    <property type="molecule type" value="Genomic_DNA"/>
</dbReference>
<feature type="domain" description="Secretion system C-terminal sorting" evidence="1">
    <location>
        <begin position="131"/>
        <end position="195"/>
    </location>
</feature>
<comment type="caution">
    <text evidence="2">The sequence shown here is derived from an EMBL/GenBank/DDBJ whole genome shotgun (WGS) entry which is preliminary data.</text>
</comment>
<protein>
    <submittedName>
        <fullName evidence="2">T9SS type A sorting domain-containing protein</fullName>
    </submittedName>
</protein>
<dbReference type="InterPro" id="IPR026444">
    <property type="entry name" value="Secre_tail"/>
</dbReference>
<gene>
    <name evidence="2" type="ORF">EU556_21545</name>
</gene>
<evidence type="ECO:0000313" key="3">
    <source>
        <dbReference type="Proteomes" id="UP000298337"/>
    </source>
</evidence>